<proteinExistence type="predicted"/>
<evidence type="ECO:0000256" key="1">
    <source>
        <dbReference type="SAM" id="MobiDB-lite"/>
    </source>
</evidence>
<dbReference type="Gene3D" id="3.40.50.1820">
    <property type="entry name" value="alpha/beta hydrolase"/>
    <property type="match status" value="1"/>
</dbReference>
<dbReference type="RefSeq" id="WP_271168391.1">
    <property type="nucleotide sequence ID" value="NZ_BSFI01000007.1"/>
</dbReference>
<dbReference type="GO" id="GO:0016747">
    <property type="term" value="F:acyltransferase activity, transferring groups other than amino-acyl groups"/>
    <property type="evidence" value="ECO:0007669"/>
    <property type="project" value="TreeGrafter"/>
</dbReference>
<dbReference type="InterPro" id="IPR050583">
    <property type="entry name" value="Mycobacterial_A85_antigen"/>
</dbReference>
<dbReference type="SUPFAM" id="SSF53474">
    <property type="entry name" value="alpha/beta-Hydrolases"/>
    <property type="match status" value="1"/>
</dbReference>
<dbReference type="InterPro" id="IPR029058">
    <property type="entry name" value="AB_hydrolase_fold"/>
</dbReference>
<protein>
    <submittedName>
        <fullName evidence="3">Esterase</fullName>
    </submittedName>
</protein>
<reference evidence="3" key="1">
    <citation type="journal article" date="2014" name="Int. J. Syst. Evol. Microbiol.">
        <title>Complete genome sequence of Corynebacterium casei LMG S-19264T (=DSM 44701T), isolated from a smear-ripened cheese.</title>
        <authorList>
            <consortium name="US DOE Joint Genome Institute (JGI-PGF)"/>
            <person name="Walter F."/>
            <person name="Albersmeier A."/>
            <person name="Kalinowski J."/>
            <person name="Ruckert C."/>
        </authorList>
    </citation>
    <scope>NUCLEOTIDE SEQUENCE</scope>
    <source>
        <strain evidence="3">VKM B-2347</strain>
    </source>
</reference>
<evidence type="ECO:0000313" key="3">
    <source>
        <dbReference type="EMBL" id="GLK68167.1"/>
    </source>
</evidence>
<dbReference type="AlphaFoldDB" id="A0A9W6J0M2"/>
<dbReference type="EMBL" id="BSFI01000007">
    <property type="protein sequence ID" value="GLK68167.1"/>
    <property type="molecule type" value="Genomic_DNA"/>
</dbReference>
<feature type="signal peptide" evidence="2">
    <location>
        <begin position="1"/>
        <end position="23"/>
    </location>
</feature>
<feature type="compositionally biased region" description="Basic and acidic residues" evidence="1">
    <location>
        <begin position="300"/>
        <end position="309"/>
    </location>
</feature>
<feature type="chain" id="PRO_5040906081" evidence="2">
    <location>
        <begin position="24"/>
        <end position="316"/>
    </location>
</feature>
<evidence type="ECO:0000313" key="4">
    <source>
        <dbReference type="Proteomes" id="UP001143372"/>
    </source>
</evidence>
<sequence length="316" mass="34429">MPSARLCAALLVAAFLAAAPASAQVGVVERGQTAYSEALNRRMTFNVYRPLMEPRDGERWPVIYLLEGRPADDGWLDMGSVYEVVDRAVEEGVIPPSLIVMPQAPFSWYVDNPDPGGAGMVRTALTRDLIAAVDARYPTAACRTGRVVGGLSMGGYGALLFGMDRADEFVAAASFSGAIAPPIEANDPERLKRANPFYDGAFGRPISRERFNAWNLFTRLPTLKTGGGPKPDFYLAVGDRDRGGLLQATTRLHIELLRAGADSTLRVGPGGHDWETWRAQFADALRWLGPKLDPTCEQQVAERPRRRGGEQSLIMP</sequence>
<reference evidence="3" key="2">
    <citation type="submission" date="2023-01" db="EMBL/GenBank/DDBJ databases">
        <authorList>
            <person name="Sun Q."/>
            <person name="Evtushenko L."/>
        </authorList>
    </citation>
    <scope>NUCLEOTIDE SEQUENCE</scope>
    <source>
        <strain evidence="3">VKM B-2347</strain>
    </source>
</reference>
<evidence type="ECO:0000256" key="2">
    <source>
        <dbReference type="SAM" id="SignalP"/>
    </source>
</evidence>
<dbReference type="PANTHER" id="PTHR48098">
    <property type="entry name" value="ENTEROCHELIN ESTERASE-RELATED"/>
    <property type="match status" value="1"/>
</dbReference>
<accession>A0A9W6J0M2</accession>
<organism evidence="3 4">
    <name type="scientific">Hansschlegelia plantiphila</name>
    <dbReference type="NCBI Taxonomy" id="374655"/>
    <lineage>
        <taxon>Bacteria</taxon>
        <taxon>Pseudomonadati</taxon>
        <taxon>Pseudomonadota</taxon>
        <taxon>Alphaproteobacteria</taxon>
        <taxon>Hyphomicrobiales</taxon>
        <taxon>Methylopilaceae</taxon>
        <taxon>Hansschlegelia</taxon>
    </lineage>
</organism>
<comment type="caution">
    <text evidence="3">The sequence shown here is derived from an EMBL/GenBank/DDBJ whole genome shotgun (WGS) entry which is preliminary data.</text>
</comment>
<dbReference type="InterPro" id="IPR000801">
    <property type="entry name" value="Esterase-like"/>
</dbReference>
<dbReference type="Proteomes" id="UP001143372">
    <property type="component" value="Unassembled WGS sequence"/>
</dbReference>
<name>A0A9W6J0M2_9HYPH</name>
<keyword evidence="2" id="KW-0732">Signal</keyword>
<feature type="region of interest" description="Disordered" evidence="1">
    <location>
        <begin position="297"/>
        <end position="316"/>
    </location>
</feature>
<keyword evidence="4" id="KW-1185">Reference proteome</keyword>
<dbReference type="PANTHER" id="PTHR48098:SF1">
    <property type="entry name" value="DIACYLGLYCEROL ACYLTRANSFERASE_MYCOLYLTRANSFERASE AG85A"/>
    <property type="match status" value="1"/>
</dbReference>
<gene>
    <name evidence="3" type="ORF">GCM10008179_18050</name>
</gene>
<dbReference type="Pfam" id="PF00756">
    <property type="entry name" value="Esterase"/>
    <property type="match status" value="1"/>
</dbReference>